<name>A0AAJ5VTM9_9HYPH</name>
<dbReference type="Proteomes" id="UP001217476">
    <property type="component" value="Chromosome"/>
</dbReference>
<gene>
    <name evidence="2" type="ORF">P0Y65_17485</name>
</gene>
<evidence type="ECO:0000313" key="2">
    <source>
        <dbReference type="EMBL" id="WEK03961.1"/>
    </source>
</evidence>
<protein>
    <submittedName>
        <fullName evidence="2">DUF2259 domain-containing protein</fullName>
    </submittedName>
</protein>
<evidence type="ECO:0000256" key="1">
    <source>
        <dbReference type="SAM" id="SignalP"/>
    </source>
</evidence>
<dbReference type="InterPro" id="IPR018725">
    <property type="entry name" value="DUF2259_secreted"/>
</dbReference>
<organism evidence="2 3">
    <name type="scientific">Candidatus Devosia phytovorans</name>
    <dbReference type="NCBI Taxonomy" id="3121372"/>
    <lineage>
        <taxon>Bacteria</taxon>
        <taxon>Pseudomonadati</taxon>
        <taxon>Pseudomonadota</taxon>
        <taxon>Alphaproteobacteria</taxon>
        <taxon>Hyphomicrobiales</taxon>
        <taxon>Devosiaceae</taxon>
        <taxon>Devosia</taxon>
    </lineage>
</organism>
<dbReference type="AlphaFoldDB" id="A0AAJ5VTM9"/>
<accession>A0AAJ5VTM9</accession>
<feature type="chain" id="PRO_5042615551" evidence="1">
    <location>
        <begin position="21"/>
        <end position="239"/>
    </location>
</feature>
<evidence type="ECO:0000313" key="3">
    <source>
        <dbReference type="Proteomes" id="UP001217476"/>
    </source>
</evidence>
<keyword evidence="1" id="KW-0732">Signal</keyword>
<feature type="signal peptide" evidence="1">
    <location>
        <begin position="1"/>
        <end position="20"/>
    </location>
</feature>
<reference evidence="2" key="1">
    <citation type="submission" date="2023-03" db="EMBL/GenBank/DDBJ databases">
        <title>Andean soil-derived lignocellulolytic bacterial consortium as a source of novel taxa and putative plastic-active enzymes.</title>
        <authorList>
            <person name="Diaz-Garcia L."/>
            <person name="Chuvochina M."/>
            <person name="Feuerriegel G."/>
            <person name="Bunk B."/>
            <person name="Sproer C."/>
            <person name="Streit W.R."/>
            <person name="Rodriguez L.M."/>
            <person name="Overmann J."/>
            <person name="Jimenez D.J."/>
        </authorList>
    </citation>
    <scope>NUCLEOTIDE SEQUENCE</scope>
    <source>
        <strain evidence="2">MAG 4196</strain>
    </source>
</reference>
<sequence>MDRQVASLFALCLLTGPAWAGDRAGLDLIGYSPDSRYFAFEEFGIQDGSGSAYSTIYMIDLQSDAWVKGTPIRKLAEGEAGALPDVRAEALAAASGKIEEFAITTPAELIAVNADGVPGNDGQNLTFGIPGYLPGDVNGAYELTLSTFPAETTEPCGDWFDFEPLGFSIELTAGDVSLFWQQDGPPLPRSRGCPSAYRIHGVAIPFMAQEPTDAVALISVYPGGFEGPDRRFIAVPLGQ</sequence>
<dbReference type="EMBL" id="CP119312">
    <property type="protein sequence ID" value="WEK03961.1"/>
    <property type="molecule type" value="Genomic_DNA"/>
</dbReference>
<proteinExistence type="predicted"/>
<dbReference type="Pfam" id="PF10016">
    <property type="entry name" value="DUF2259"/>
    <property type="match status" value="1"/>
</dbReference>